<sequence length="144" mass="15508">MLGDRADHRFASTALERSATPEDAVVAIARGIALHVTEDTQRGRLALEFAAHATRHGPTAAAVTRTRRAQRETVTALVTELTERHGVRFTAGPETVALTLHCLTNGLSMEHLADPEAVDARAVEDTLITALAGFTARPRHEETP</sequence>
<reference evidence="2" key="1">
    <citation type="submission" date="2021-05" db="EMBL/GenBank/DDBJ databases">
        <authorList>
            <person name="Kaiqin L."/>
            <person name="Jian G."/>
        </authorList>
    </citation>
    <scope>NUCLEOTIDE SEQUENCE</scope>
    <source>
        <strain evidence="2">HDS5</strain>
    </source>
</reference>
<dbReference type="Proteomes" id="UP000682416">
    <property type="component" value="Chromosome"/>
</dbReference>
<accession>A0A975LBJ9</accession>
<dbReference type="KEGG" id="nec:KGD82_11545"/>
<protein>
    <submittedName>
        <fullName evidence="2">TetR family transcriptional regulator C-terminal domain-containing protein</fullName>
    </submittedName>
</protein>
<dbReference type="SUPFAM" id="SSF48498">
    <property type="entry name" value="Tetracyclin repressor-like, C-terminal domain"/>
    <property type="match status" value="1"/>
</dbReference>
<dbReference type="InterPro" id="IPR039538">
    <property type="entry name" value="BetI_C"/>
</dbReference>
<keyword evidence="3" id="KW-1185">Reference proteome</keyword>
<feature type="domain" description="BetI-type transcriptional repressor C-terminal" evidence="1">
    <location>
        <begin position="22"/>
        <end position="133"/>
    </location>
</feature>
<organism evidence="2 3">
    <name type="scientific">Nocardiopsis eucommiae</name>
    <dbReference type="NCBI Taxonomy" id="2831970"/>
    <lineage>
        <taxon>Bacteria</taxon>
        <taxon>Bacillati</taxon>
        <taxon>Actinomycetota</taxon>
        <taxon>Actinomycetes</taxon>
        <taxon>Streptosporangiales</taxon>
        <taxon>Nocardiopsidaceae</taxon>
        <taxon>Nocardiopsis</taxon>
    </lineage>
</organism>
<name>A0A975LBJ9_9ACTN</name>
<gene>
    <name evidence="2" type="ORF">KGD82_11545</name>
</gene>
<evidence type="ECO:0000313" key="2">
    <source>
        <dbReference type="EMBL" id="QVJ02819.1"/>
    </source>
</evidence>
<dbReference type="Pfam" id="PF13977">
    <property type="entry name" value="TetR_C_6"/>
    <property type="match status" value="1"/>
</dbReference>
<evidence type="ECO:0000313" key="3">
    <source>
        <dbReference type="Proteomes" id="UP000682416"/>
    </source>
</evidence>
<dbReference type="EMBL" id="CP074402">
    <property type="protein sequence ID" value="QVJ02819.1"/>
    <property type="molecule type" value="Genomic_DNA"/>
</dbReference>
<evidence type="ECO:0000259" key="1">
    <source>
        <dbReference type="Pfam" id="PF13977"/>
    </source>
</evidence>
<dbReference type="AlphaFoldDB" id="A0A975LBJ9"/>
<dbReference type="InterPro" id="IPR036271">
    <property type="entry name" value="Tet_transcr_reg_TetR-rel_C_sf"/>
</dbReference>
<proteinExistence type="predicted"/>
<dbReference type="Gene3D" id="1.10.357.10">
    <property type="entry name" value="Tetracycline Repressor, domain 2"/>
    <property type="match status" value="1"/>
</dbReference>